<dbReference type="OrthoDB" id="696285at2759"/>
<comment type="similarity">
    <text evidence="2">Belongs to the fasciclin-like AGP family.</text>
</comment>
<dbReference type="KEGG" id="tua:125521642"/>
<evidence type="ECO:0000256" key="1">
    <source>
        <dbReference type="ARBA" id="ARBA00004609"/>
    </source>
</evidence>
<keyword evidence="7" id="KW-0449">Lipoprotein</keyword>
<dbReference type="Gramene" id="TuG1812G0700002256.01.T01">
    <property type="protein sequence ID" value="TuG1812G0700002256.01.T01.cds460647"/>
    <property type="gene ID" value="TuG1812G0700002256.01"/>
</dbReference>
<protein>
    <recommendedName>
        <fullName evidence="10">FAS1 domain-containing protein</fullName>
    </recommendedName>
</protein>
<evidence type="ECO:0000259" key="10">
    <source>
        <dbReference type="Pfam" id="PF02469"/>
    </source>
</evidence>
<dbReference type="Proteomes" id="UP000015106">
    <property type="component" value="Chromosome 7"/>
</dbReference>
<dbReference type="EnsemblPlants" id="TuG1812G0700002256.01.T01">
    <property type="protein sequence ID" value="TuG1812G0700002256.01.T01.cds460647"/>
    <property type="gene ID" value="TuG1812G0700002256.01"/>
</dbReference>
<evidence type="ECO:0000256" key="7">
    <source>
        <dbReference type="ARBA" id="ARBA00023288"/>
    </source>
</evidence>
<evidence type="ECO:0000256" key="4">
    <source>
        <dbReference type="ARBA" id="ARBA00022622"/>
    </source>
</evidence>
<keyword evidence="4" id="KW-0325">Glycoprotein</keyword>
<dbReference type="PRINTS" id="PR01217">
    <property type="entry name" value="PRICHEXTENSN"/>
</dbReference>
<comment type="subcellular location">
    <subcellularLocation>
        <location evidence="1">Cell membrane</location>
        <topology evidence="1">Lipid-anchor</topology>
        <topology evidence="1">GPI-anchor</topology>
    </subcellularLocation>
</comment>
<keyword evidence="3" id="KW-1003">Cell membrane</keyword>
<feature type="chain" id="PRO_5035940466" description="FAS1 domain-containing protein" evidence="9">
    <location>
        <begin position="26"/>
        <end position="298"/>
    </location>
</feature>
<dbReference type="GO" id="GO:0098552">
    <property type="term" value="C:side of membrane"/>
    <property type="evidence" value="ECO:0007669"/>
    <property type="project" value="UniProtKB-KW"/>
</dbReference>
<reference evidence="11" key="2">
    <citation type="submission" date="2018-03" db="EMBL/GenBank/DDBJ databases">
        <title>The Triticum urartu genome reveals the dynamic nature of wheat genome evolution.</title>
        <authorList>
            <person name="Ling H."/>
            <person name="Ma B."/>
            <person name="Shi X."/>
            <person name="Liu H."/>
            <person name="Dong L."/>
            <person name="Sun H."/>
            <person name="Cao Y."/>
            <person name="Gao Q."/>
            <person name="Zheng S."/>
            <person name="Li Y."/>
            <person name="Yu Y."/>
            <person name="Du H."/>
            <person name="Qi M."/>
            <person name="Li Y."/>
            <person name="Yu H."/>
            <person name="Cui Y."/>
            <person name="Wang N."/>
            <person name="Chen C."/>
            <person name="Wu H."/>
            <person name="Zhao Y."/>
            <person name="Zhang J."/>
            <person name="Li Y."/>
            <person name="Zhou W."/>
            <person name="Zhang B."/>
            <person name="Hu W."/>
            <person name="Eijk M."/>
            <person name="Tang J."/>
            <person name="Witsenboer H."/>
            <person name="Zhao S."/>
            <person name="Li Z."/>
            <person name="Zhang A."/>
            <person name="Wang D."/>
            <person name="Liang C."/>
        </authorList>
    </citation>
    <scope>NUCLEOTIDE SEQUENCE [LARGE SCALE GENOMIC DNA]</scope>
    <source>
        <strain evidence="11">cv. G1812</strain>
    </source>
</reference>
<evidence type="ECO:0000256" key="5">
    <source>
        <dbReference type="ARBA" id="ARBA00022729"/>
    </source>
</evidence>
<dbReference type="GeneID" id="125521642"/>
<dbReference type="Gene3D" id="2.30.180.10">
    <property type="entry name" value="FAS1 domain"/>
    <property type="match status" value="1"/>
</dbReference>
<feature type="region of interest" description="Disordered" evidence="8">
    <location>
        <begin position="186"/>
        <end position="207"/>
    </location>
</feature>
<sequence length="298" mass="30267">MASTGAVPCSVLLLLLLCAFPLCQGQAGRHNITEILAAASPDLTQFSAALAGANLSAEIDARSPVTVLAVDNAAVARLAERRLQPDALARVLSLHVLLDYLGDARLRTLDGGFRQAASLYQAHGAPGAAGIVNITRGGKDDHVSFRPAEGVNGTAAVFYVKSVKEAPWDIAVLQVSDAISSFTAEAKVPTPPAPAPAPAPKAPAPAPAPLAPVVAPAPAKAPAALPPSPKNHTAPPPKPAKEPVPSPTPVVETPAEEPGADGDQPPADEHKSGASDSEPWSLGAVVAVAVPVVVFLLW</sequence>
<reference evidence="12" key="1">
    <citation type="journal article" date="2013" name="Nature">
        <title>Draft genome of the wheat A-genome progenitor Triticum urartu.</title>
        <authorList>
            <person name="Ling H.Q."/>
            <person name="Zhao S."/>
            <person name="Liu D."/>
            <person name="Wang J."/>
            <person name="Sun H."/>
            <person name="Zhang C."/>
            <person name="Fan H."/>
            <person name="Li D."/>
            <person name="Dong L."/>
            <person name="Tao Y."/>
            <person name="Gao C."/>
            <person name="Wu H."/>
            <person name="Li Y."/>
            <person name="Cui Y."/>
            <person name="Guo X."/>
            <person name="Zheng S."/>
            <person name="Wang B."/>
            <person name="Yu K."/>
            <person name="Liang Q."/>
            <person name="Yang W."/>
            <person name="Lou X."/>
            <person name="Chen J."/>
            <person name="Feng M."/>
            <person name="Jian J."/>
            <person name="Zhang X."/>
            <person name="Luo G."/>
            <person name="Jiang Y."/>
            <person name="Liu J."/>
            <person name="Wang Z."/>
            <person name="Sha Y."/>
            <person name="Zhang B."/>
            <person name="Wu H."/>
            <person name="Tang D."/>
            <person name="Shen Q."/>
            <person name="Xue P."/>
            <person name="Zou S."/>
            <person name="Wang X."/>
            <person name="Liu X."/>
            <person name="Wang F."/>
            <person name="Yang Y."/>
            <person name="An X."/>
            <person name="Dong Z."/>
            <person name="Zhang K."/>
            <person name="Zhang X."/>
            <person name="Luo M.C."/>
            <person name="Dvorak J."/>
            <person name="Tong Y."/>
            <person name="Wang J."/>
            <person name="Yang H."/>
            <person name="Li Z."/>
            <person name="Wang D."/>
            <person name="Zhang A."/>
            <person name="Wang J."/>
        </authorList>
    </citation>
    <scope>NUCLEOTIDE SEQUENCE</scope>
    <source>
        <strain evidence="12">cv. G1812</strain>
    </source>
</reference>
<evidence type="ECO:0000256" key="8">
    <source>
        <dbReference type="SAM" id="MobiDB-lite"/>
    </source>
</evidence>
<dbReference type="AlphaFoldDB" id="A0A8R7V462"/>
<dbReference type="PANTHER" id="PTHR32382">
    <property type="entry name" value="FASCICLIN-LIKE ARABINOGALACTAN PROTEIN"/>
    <property type="match status" value="1"/>
</dbReference>
<dbReference type="SUPFAM" id="SSF82153">
    <property type="entry name" value="FAS1 domain"/>
    <property type="match status" value="1"/>
</dbReference>
<keyword evidence="6" id="KW-0472">Membrane</keyword>
<feature type="compositionally biased region" description="Pro residues" evidence="8">
    <location>
        <begin position="224"/>
        <end position="248"/>
    </location>
</feature>
<feature type="region of interest" description="Disordered" evidence="8">
    <location>
        <begin position="219"/>
        <end position="278"/>
    </location>
</feature>
<evidence type="ECO:0000256" key="9">
    <source>
        <dbReference type="SAM" id="SignalP"/>
    </source>
</evidence>
<evidence type="ECO:0000313" key="11">
    <source>
        <dbReference type="EnsemblPlants" id="TuG1812G0700002256.01.T01.cds460647"/>
    </source>
</evidence>
<dbReference type="GO" id="GO:0005886">
    <property type="term" value="C:plasma membrane"/>
    <property type="evidence" value="ECO:0007669"/>
    <property type="project" value="UniProtKB-SubCell"/>
</dbReference>
<reference evidence="11" key="3">
    <citation type="submission" date="2022-06" db="UniProtKB">
        <authorList>
            <consortium name="EnsemblPlants"/>
        </authorList>
    </citation>
    <scope>IDENTIFICATION</scope>
</reference>
<keyword evidence="4" id="KW-0336">GPI-anchor</keyword>
<evidence type="ECO:0000256" key="6">
    <source>
        <dbReference type="ARBA" id="ARBA00023136"/>
    </source>
</evidence>
<dbReference type="RefSeq" id="XP_048542660.1">
    <property type="nucleotide sequence ID" value="XM_048686703.1"/>
</dbReference>
<gene>
    <name evidence="11" type="primary">LOC125521642</name>
</gene>
<name>A0A8R7V462_TRIUA</name>
<feature type="domain" description="FAS1" evidence="10">
    <location>
        <begin position="42"/>
        <end position="109"/>
    </location>
</feature>
<dbReference type="Pfam" id="PF02469">
    <property type="entry name" value="Fasciclin"/>
    <property type="match status" value="1"/>
</dbReference>
<evidence type="ECO:0000256" key="2">
    <source>
        <dbReference type="ARBA" id="ARBA00007843"/>
    </source>
</evidence>
<dbReference type="InterPro" id="IPR033254">
    <property type="entry name" value="Plant_FLA"/>
</dbReference>
<accession>A0A8R7V462</accession>
<dbReference type="InterPro" id="IPR000782">
    <property type="entry name" value="FAS1_domain"/>
</dbReference>
<dbReference type="InterPro" id="IPR036378">
    <property type="entry name" value="FAS1_dom_sf"/>
</dbReference>
<feature type="signal peptide" evidence="9">
    <location>
        <begin position="1"/>
        <end position="25"/>
    </location>
</feature>
<keyword evidence="5 9" id="KW-0732">Signal</keyword>
<evidence type="ECO:0000313" key="12">
    <source>
        <dbReference type="Proteomes" id="UP000015106"/>
    </source>
</evidence>
<keyword evidence="12" id="KW-1185">Reference proteome</keyword>
<dbReference type="PANTHER" id="PTHR32382:SF52">
    <property type="entry name" value="FAS1 DOMAIN-CONTAINING PROTEIN"/>
    <property type="match status" value="1"/>
</dbReference>
<feature type="compositionally biased region" description="Pro residues" evidence="8">
    <location>
        <begin position="189"/>
        <end position="207"/>
    </location>
</feature>
<organism evidence="11 12">
    <name type="scientific">Triticum urartu</name>
    <name type="common">Red wild einkorn</name>
    <name type="synonym">Crithodium urartu</name>
    <dbReference type="NCBI Taxonomy" id="4572"/>
    <lineage>
        <taxon>Eukaryota</taxon>
        <taxon>Viridiplantae</taxon>
        <taxon>Streptophyta</taxon>
        <taxon>Embryophyta</taxon>
        <taxon>Tracheophyta</taxon>
        <taxon>Spermatophyta</taxon>
        <taxon>Magnoliopsida</taxon>
        <taxon>Liliopsida</taxon>
        <taxon>Poales</taxon>
        <taxon>Poaceae</taxon>
        <taxon>BOP clade</taxon>
        <taxon>Pooideae</taxon>
        <taxon>Triticodae</taxon>
        <taxon>Triticeae</taxon>
        <taxon>Triticinae</taxon>
        <taxon>Triticum</taxon>
    </lineage>
</organism>
<proteinExistence type="inferred from homology"/>
<evidence type="ECO:0000256" key="3">
    <source>
        <dbReference type="ARBA" id="ARBA00022475"/>
    </source>
</evidence>